<proteinExistence type="predicted"/>
<sequence length="530" mass="58318">MRITGIKLNNFKRFTDLAITQIPDTAKLVVIVGPNGCGKSSLFDALLQWYRTKVGFGATGDELYFRKNAREPFGIAQSVEVSLAGGVSPRKGSLYVRTAYRNDPDFSITGINRPTAPSEQSRFGRVIENDQTVAENYQRLVYDTMAGVYDEGNDAKTVAALRVELIGAIRSSMESVFGDLVLNNVTDPLGTGAFFFRKGTVASFHYKNLSGGEKAAFDLLLDLHVKKKFFEDAVYCIDELETHLHTRVQGKLLREMVKILPEGSQLWVTTHSLGVLRAAQEMGVERPGSVSVIDFDAVDPDVPREIVPSSLGRITWEKMLSITLDDLSQRIAPRVVVVCEGSSLGSRRKDFDAEIYNRILGSQTPDVLFVSGGSSNQVAASGVSVRQTLKNIMPSARIISLCDRDDKSEQEVAEFEANGDIVLSLRNLESYLFADDIIEELVRRLGRDDLLTDALNVKRTAIANSVTRRNPPDDLKSAAGEIYVELKKLLQLPRSGNNADAFMRDTLAPLVAAPMGTYFALKAAVVDRIP</sequence>
<dbReference type="PANTHER" id="PTHR43581:SF2">
    <property type="entry name" value="EXCINUCLEASE ATPASE SUBUNIT"/>
    <property type="match status" value="1"/>
</dbReference>
<dbReference type="InterPro" id="IPR051396">
    <property type="entry name" value="Bact_Antivir_Def_Nuclease"/>
</dbReference>
<name>A0AA48M5B4_9ZZZZ</name>
<reference evidence="2" key="1">
    <citation type="submission" date="2023-07" db="EMBL/GenBank/DDBJ databases">
        <authorList>
            <person name="Pelsma A.J. K."/>
        </authorList>
    </citation>
    <scope>NUCLEOTIDE SEQUENCE</scope>
</reference>
<dbReference type="AlphaFoldDB" id="A0AA48M5B4"/>
<accession>A0AA48M5B4</accession>
<dbReference type="InterPro" id="IPR038729">
    <property type="entry name" value="Rad50/SbcC_AAA"/>
</dbReference>
<dbReference type="SMART" id="SM00382">
    <property type="entry name" value="AAA"/>
    <property type="match status" value="1"/>
</dbReference>
<organism evidence="2">
    <name type="scientific">freshwater sediment metagenome</name>
    <dbReference type="NCBI Taxonomy" id="556182"/>
    <lineage>
        <taxon>unclassified sequences</taxon>
        <taxon>metagenomes</taxon>
        <taxon>ecological metagenomes</taxon>
    </lineage>
</organism>
<dbReference type="InterPro" id="IPR003593">
    <property type="entry name" value="AAA+_ATPase"/>
</dbReference>
<dbReference type="InterPro" id="IPR003959">
    <property type="entry name" value="ATPase_AAA_core"/>
</dbReference>
<feature type="domain" description="AAA+ ATPase" evidence="1">
    <location>
        <begin position="25"/>
        <end position="361"/>
    </location>
</feature>
<dbReference type="PANTHER" id="PTHR43581">
    <property type="entry name" value="ATP/GTP PHOSPHATASE"/>
    <property type="match status" value="1"/>
</dbReference>
<dbReference type="GO" id="GO:0016887">
    <property type="term" value="F:ATP hydrolysis activity"/>
    <property type="evidence" value="ECO:0007669"/>
    <property type="project" value="InterPro"/>
</dbReference>
<evidence type="ECO:0000313" key="2">
    <source>
        <dbReference type="EMBL" id="CAJ0892682.1"/>
    </source>
</evidence>
<dbReference type="Pfam" id="PF13476">
    <property type="entry name" value="AAA_23"/>
    <property type="match status" value="1"/>
</dbReference>
<dbReference type="SUPFAM" id="SSF52540">
    <property type="entry name" value="P-loop containing nucleoside triphosphate hydrolases"/>
    <property type="match status" value="1"/>
</dbReference>
<dbReference type="GO" id="GO:0006302">
    <property type="term" value="P:double-strand break repair"/>
    <property type="evidence" value="ECO:0007669"/>
    <property type="project" value="InterPro"/>
</dbReference>
<dbReference type="EMBL" id="OY288114">
    <property type="protein sequence ID" value="CAJ0892682.1"/>
    <property type="molecule type" value="Genomic_DNA"/>
</dbReference>
<protein>
    <recommendedName>
        <fullName evidence="1">AAA+ ATPase domain-containing protein</fullName>
    </recommendedName>
</protein>
<evidence type="ECO:0000259" key="1">
    <source>
        <dbReference type="SMART" id="SM00382"/>
    </source>
</evidence>
<dbReference type="InterPro" id="IPR027417">
    <property type="entry name" value="P-loop_NTPase"/>
</dbReference>
<dbReference type="Pfam" id="PF13304">
    <property type="entry name" value="AAA_21"/>
    <property type="match status" value="1"/>
</dbReference>
<gene>
    <name evidence="2" type="ORF">AMST5_04240</name>
</gene>
<dbReference type="GO" id="GO:0005524">
    <property type="term" value="F:ATP binding"/>
    <property type="evidence" value="ECO:0007669"/>
    <property type="project" value="InterPro"/>
</dbReference>
<dbReference type="Gene3D" id="3.40.50.300">
    <property type="entry name" value="P-loop containing nucleotide triphosphate hydrolases"/>
    <property type="match status" value="2"/>
</dbReference>